<reference evidence="2" key="1">
    <citation type="submission" date="2021-02" db="EMBL/GenBank/DDBJ databases">
        <title>Thiocyanate and organic carbon inputs drive convergent selection for specific autotrophic Afipia and Thiobacillus strains within complex microbiomes.</title>
        <authorList>
            <person name="Huddy R.J."/>
            <person name="Sachdeva R."/>
            <person name="Kadzinga F."/>
            <person name="Kantor R.S."/>
            <person name="Harrison S.T.L."/>
            <person name="Banfield J.F."/>
        </authorList>
    </citation>
    <scope>NUCLEOTIDE SEQUENCE</scope>
    <source>
        <strain evidence="2">SCN18_13_7_16_R3_B_64_19</strain>
    </source>
</reference>
<feature type="signal peptide" evidence="1">
    <location>
        <begin position="1"/>
        <end position="22"/>
    </location>
</feature>
<comment type="caution">
    <text evidence="2">The sequence shown here is derived from an EMBL/GenBank/DDBJ whole genome shotgun (WGS) entry which is preliminary data.</text>
</comment>
<protein>
    <recommendedName>
        <fullName evidence="4">Transporter</fullName>
    </recommendedName>
</protein>
<dbReference type="AlphaFoldDB" id="A0A8I1MSR9"/>
<evidence type="ECO:0000313" key="3">
    <source>
        <dbReference type="Proteomes" id="UP000664800"/>
    </source>
</evidence>
<organism evidence="2 3">
    <name type="scientific">Thiomonas arsenitoxydans (strain DSM 22701 / CIP 110005 / 3As)</name>
    <dbReference type="NCBI Taxonomy" id="426114"/>
    <lineage>
        <taxon>Bacteria</taxon>
        <taxon>Pseudomonadati</taxon>
        <taxon>Pseudomonadota</taxon>
        <taxon>Betaproteobacteria</taxon>
        <taxon>Burkholderiales</taxon>
        <taxon>Thiomonas</taxon>
    </lineage>
</organism>
<gene>
    <name evidence="2" type="ORF">J0I24_00465</name>
</gene>
<dbReference type="EMBL" id="JAFKMR010000009">
    <property type="protein sequence ID" value="MBN8742758.1"/>
    <property type="molecule type" value="Genomic_DNA"/>
</dbReference>
<sequence>MALRPTLIATLLALGGVCTAQAEPALTVGNTLSFFQGKFGTNNNINIRYDATDIQYGDSNWRVKLTVPYVSESGLPVGSTIVGNTVVGGSGSTQTRSASGLGDVWLAGHYKIFQGGGLTPSITPYAKVKFGTASSDNGLGTGKNDYELGVGLQQIVGKSWFPFANLGYRFVGNPAGQNLRNIAIYQFGASYAASQQHIFTLMYAGQQSMVAGASAPSDLIAAWNYNLTPNGSGFQVYVDKGLSNGSANFGVGIGGQIVF</sequence>
<dbReference type="RefSeq" id="WP_156054599.1">
    <property type="nucleotide sequence ID" value="NZ_DAIPFP010000004.1"/>
</dbReference>
<evidence type="ECO:0000313" key="2">
    <source>
        <dbReference type="EMBL" id="MBN8742758.1"/>
    </source>
</evidence>
<evidence type="ECO:0000256" key="1">
    <source>
        <dbReference type="SAM" id="SignalP"/>
    </source>
</evidence>
<proteinExistence type="predicted"/>
<accession>A0A8I1MSR9</accession>
<keyword evidence="1" id="KW-0732">Signal</keyword>
<name>A0A8I1MSR9_THIA3</name>
<feature type="chain" id="PRO_5034263306" description="Transporter" evidence="1">
    <location>
        <begin position="23"/>
        <end position="259"/>
    </location>
</feature>
<dbReference type="Proteomes" id="UP000664800">
    <property type="component" value="Unassembled WGS sequence"/>
</dbReference>
<evidence type="ECO:0008006" key="4">
    <source>
        <dbReference type="Google" id="ProtNLM"/>
    </source>
</evidence>